<feature type="transmembrane region" description="Helical" evidence="4">
    <location>
        <begin position="293"/>
        <end position="313"/>
    </location>
</feature>
<keyword evidence="4" id="KW-1133">Transmembrane helix</keyword>
<evidence type="ECO:0000313" key="6">
    <source>
        <dbReference type="EMBL" id="MBW7453673.1"/>
    </source>
</evidence>
<dbReference type="Proteomes" id="UP001519887">
    <property type="component" value="Unassembled WGS sequence"/>
</dbReference>
<keyword evidence="2" id="KW-0238">DNA-binding</keyword>
<evidence type="ECO:0000259" key="5">
    <source>
        <dbReference type="PROSITE" id="PS01124"/>
    </source>
</evidence>
<accession>A0ABS7BYD9</accession>
<dbReference type="PANTHER" id="PTHR43280:SF10">
    <property type="entry name" value="REGULATORY PROTEIN POCR"/>
    <property type="match status" value="1"/>
</dbReference>
<keyword evidence="3" id="KW-0804">Transcription</keyword>
<protein>
    <submittedName>
        <fullName evidence="6">Helix-turn-helix domain-containing protein</fullName>
    </submittedName>
</protein>
<dbReference type="RefSeq" id="WP_210044022.1">
    <property type="nucleotide sequence ID" value="NZ_JBHLVU010000001.1"/>
</dbReference>
<keyword evidence="4" id="KW-0812">Transmembrane</keyword>
<evidence type="ECO:0000256" key="4">
    <source>
        <dbReference type="SAM" id="Phobius"/>
    </source>
</evidence>
<dbReference type="InterPro" id="IPR009057">
    <property type="entry name" value="Homeodomain-like_sf"/>
</dbReference>
<dbReference type="InterPro" id="IPR018060">
    <property type="entry name" value="HTH_AraC"/>
</dbReference>
<dbReference type="SMART" id="SM00342">
    <property type="entry name" value="HTH_ARAC"/>
    <property type="match status" value="1"/>
</dbReference>
<evidence type="ECO:0000313" key="7">
    <source>
        <dbReference type="Proteomes" id="UP001519887"/>
    </source>
</evidence>
<dbReference type="PANTHER" id="PTHR43280">
    <property type="entry name" value="ARAC-FAMILY TRANSCRIPTIONAL REGULATOR"/>
    <property type="match status" value="1"/>
</dbReference>
<organism evidence="6 7">
    <name type="scientific">Paenibacillus sepulcri</name>
    <dbReference type="NCBI Taxonomy" id="359917"/>
    <lineage>
        <taxon>Bacteria</taxon>
        <taxon>Bacillati</taxon>
        <taxon>Bacillota</taxon>
        <taxon>Bacilli</taxon>
        <taxon>Bacillales</taxon>
        <taxon>Paenibacillaceae</taxon>
        <taxon>Paenibacillus</taxon>
    </lineage>
</organism>
<proteinExistence type="predicted"/>
<dbReference type="PROSITE" id="PS01124">
    <property type="entry name" value="HTH_ARAC_FAMILY_2"/>
    <property type="match status" value="1"/>
</dbReference>
<evidence type="ECO:0000256" key="1">
    <source>
        <dbReference type="ARBA" id="ARBA00023015"/>
    </source>
</evidence>
<dbReference type="PROSITE" id="PS00041">
    <property type="entry name" value="HTH_ARAC_FAMILY_1"/>
    <property type="match status" value="1"/>
</dbReference>
<keyword evidence="7" id="KW-1185">Reference proteome</keyword>
<reference evidence="6 7" key="1">
    <citation type="submission" date="2021-07" db="EMBL/GenBank/DDBJ databases">
        <title>Paenibacillus radiodurans sp. nov., isolated from the southeastern edge of Tengger Desert.</title>
        <authorList>
            <person name="Zhang G."/>
        </authorList>
    </citation>
    <scope>NUCLEOTIDE SEQUENCE [LARGE SCALE GENOMIC DNA]</scope>
    <source>
        <strain evidence="6 7">CCM 7311</strain>
    </source>
</reference>
<dbReference type="Pfam" id="PF12833">
    <property type="entry name" value="HTH_18"/>
    <property type="match status" value="1"/>
</dbReference>
<dbReference type="Gene3D" id="1.10.10.60">
    <property type="entry name" value="Homeodomain-like"/>
    <property type="match status" value="2"/>
</dbReference>
<evidence type="ECO:0000256" key="3">
    <source>
        <dbReference type="ARBA" id="ARBA00023163"/>
    </source>
</evidence>
<dbReference type="Pfam" id="PF17853">
    <property type="entry name" value="GGDEF_2"/>
    <property type="match status" value="1"/>
</dbReference>
<evidence type="ECO:0000256" key="2">
    <source>
        <dbReference type="ARBA" id="ARBA00023125"/>
    </source>
</evidence>
<dbReference type="EMBL" id="JAHZIK010000102">
    <property type="protein sequence ID" value="MBW7453673.1"/>
    <property type="molecule type" value="Genomic_DNA"/>
</dbReference>
<comment type="caution">
    <text evidence="6">The sequence shown here is derived from an EMBL/GenBank/DDBJ whole genome shotgun (WGS) entry which is preliminary data.</text>
</comment>
<name>A0ABS7BYD9_9BACL</name>
<dbReference type="SUPFAM" id="SSF46689">
    <property type="entry name" value="Homeodomain-like"/>
    <property type="match status" value="1"/>
</dbReference>
<gene>
    <name evidence="6" type="ORF">K0U00_06440</name>
</gene>
<dbReference type="InterPro" id="IPR018062">
    <property type="entry name" value="HTH_AraC-typ_CS"/>
</dbReference>
<dbReference type="InterPro" id="IPR041522">
    <property type="entry name" value="CdaR_GGDEF"/>
</dbReference>
<sequence>MYRLNRYQTKLLIFSTCVCTIPIIVLGILFYYEFSQSIQDKVNEGNRHILEQTRLRVEQVLQGVDLSLQRLVDDDNVVQSMSRDLSPANFQFTLALSSRLNQVQRFDFGLQDVDLIGLQNGWILSNYGLQRVSAITNKERIKQYVNLSGNSFWTTDKGSLARNTMSPGESTVSLVKKIPLISDNPDGLLIAEISTHELYRFISQNNSLGEIFIFDAADQLLVKQNKKTPYPASEIETFMHSIDLEKQSSGHATAELNHHKVGIEFQKSSYNQWLYLSLIPLEDIKKESWRTSWMILLVCLGLLVLANVTAFLFTRRLYSPIQRLYELCFNNIGRTHGHKVNEFDIINENIVRLQDVQIQMTQQIQGQVRQLQELFVLKLVQGEFHPSEIDGKLSVMVHNPPADLKWMGVIVLQIDTLEGTRFEEKDRELLLFAINNMVGDIIPGKQSLLPIIVKENQVNVVHTHHESLELFQTFIAAMAEKIKLEVQRYLSLPVSIGVSRAYPQLKDAVQAYAEAKEALKYRLLSFDKMILYYEDINLEDNKSISFPEETEKQLIQAIKYAEAETLDPLIEQLIQDITKQSGNYIDYQVSFIRFFADLAKLLQESDLSLHAIYGENKLPLQELFELHTVDEIRDWFRNKIIKPVIPLFEERKKTKFQSLSYEIVHMIQNEYDTDLTLEICASRLHYHPTYISRVLKNEVGLNFSECLARHRLDVAKKMLEETDLKISQIAEKLRYHNSQNFIRYFRKMVGMTPGAYREQHLKGLSG</sequence>
<keyword evidence="1" id="KW-0805">Transcription regulation</keyword>
<feature type="domain" description="HTH araC/xylS-type" evidence="5">
    <location>
        <begin position="661"/>
        <end position="759"/>
    </location>
</feature>
<feature type="transmembrane region" description="Helical" evidence="4">
    <location>
        <begin position="12"/>
        <end position="32"/>
    </location>
</feature>
<keyword evidence="4" id="KW-0472">Membrane</keyword>